<comment type="caution">
    <text evidence="2">The sequence shown here is derived from an EMBL/GenBank/DDBJ whole genome shotgun (WGS) entry which is preliminary data.</text>
</comment>
<organism evidence="2 3">
    <name type="scientific">Sporosarcina gallistercoris</name>
    <dbReference type="NCBI Taxonomy" id="2762245"/>
    <lineage>
        <taxon>Bacteria</taxon>
        <taxon>Bacillati</taxon>
        <taxon>Bacillota</taxon>
        <taxon>Bacilli</taxon>
        <taxon>Bacillales</taxon>
        <taxon>Caryophanaceae</taxon>
        <taxon>Sporosarcina</taxon>
    </lineage>
</organism>
<reference evidence="2 3" key="1">
    <citation type="submission" date="2020-08" db="EMBL/GenBank/DDBJ databases">
        <title>A Genomic Blueprint of the Chicken Gut Microbiome.</title>
        <authorList>
            <person name="Gilroy R."/>
            <person name="Ravi A."/>
            <person name="Getino M."/>
            <person name="Pursley I."/>
            <person name="Horton D.L."/>
            <person name="Alikhan N.-F."/>
            <person name="Baker D."/>
            <person name="Gharbi K."/>
            <person name="Hall N."/>
            <person name="Watson M."/>
            <person name="Adriaenssens E.M."/>
            <person name="Foster-Nyarko E."/>
            <person name="Jarju S."/>
            <person name="Secka A."/>
            <person name="Antonio M."/>
            <person name="Oren A."/>
            <person name="Chaudhuri R."/>
            <person name="La Ragione R.M."/>
            <person name="Hildebrand F."/>
            <person name="Pallen M.J."/>
        </authorList>
    </citation>
    <scope>NUCLEOTIDE SEQUENCE [LARGE SCALE GENOMIC DNA]</scope>
    <source>
        <strain evidence="2 3">Sa3CUA8</strain>
    </source>
</reference>
<dbReference type="EMBL" id="JACSQY010000013">
    <property type="protein sequence ID" value="MBD7909452.1"/>
    <property type="molecule type" value="Genomic_DNA"/>
</dbReference>
<accession>A0ABR8PMN9</accession>
<dbReference type="SUPFAM" id="SSF89360">
    <property type="entry name" value="HesB-like domain"/>
    <property type="match status" value="1"/>
</dbReference>
<comment type="similarity">
    <text evidence="1">Belongs to the HesB/IscA family.</text>
</comment>
<name>A0ABR8PMN9_9BACL</name>
<proteinExistence type="inferred from homology"/>
<dbReference type="Proteomes" id="UP000659496">
    <property type="component" value="Unassembled WGS sequence"/>
</dbReference>
<gene>
    <name evidence="2" type="ORF">H9659_14030</name>
</gene>
<dbReference type="InterPro" id="IPR008326">
    <property type="entry name" value="PdhI-like"/>
</dbReference>
<dbReference type="PIRSF" id="PIRSF034852">
    <property type="entry name" value="UCP034852"/>
    <property type="match status" value="1"/>
</dbReference>
<protein>
    <submittedName>
        <fullName evidence="2">HesB/YadR/YfhF family protein</fullName>
    </submittedName>
</protein>
<evidence type="ECO:0000313" key="2">
    <source>
        <dbReference type="EMBL" id="MBD7909452.1"/>
    </source>
</evidence>
<evidence type="ECO:0000313" key="3">
    <source>
        <dbReference type="Proteomes" id="UP000659496"/>
    </source>
</evidence>
<sequence length="98" mass="11246">MTIRISDEATQWFVEEMDVESGDSIRFFARYGGSSPLHEGFSLGVIREQPDEVGVETVLDGVRYYIETRDLWYFDGHDLQVGVNADLGELQYDYVKSE</sequence>
<keyword evidence="3" id="KW-1185">Reference proteome</keyword>
<evidence type="ECO:0000256" key="1">
    <source>
        <dbReference type="ARBA" id="ARBA00006718"/>
    </source>
</evidence>
<dbReference type="InterPro" id="IPR035903">
    <property type="entry name" value="HesB-like_dom_sf"/>
</dbReference>